<organism evidence="1 2">
    <name type="scientific">Vitreoscilla massiliensis</name>
    <dbReference type="NCBI Taxonomy" id="1689272"/>
    <lineage>
        <taxon>Bacteria</taxon>
        <taxon>Pseudomonadati</taxon>
        <taxon>Pseudomonadota</taxon>
        <taxon>Betaproteobacteria</taxon>
        <taxon>Neisseriales</taxon>
        <taxon>Neisseriaceae</taxon>
        <taxon>Vitreoscilla</taxon>
    </lineage>
</organism>
<evidence type="ECO:0000313" key="2">
    <source>
        <dbReference type="Proteomes" id="UP000832011"/>
    </source>
</evidence>
<keyword evidence="2" id="KW-1185">Reference proteome</keyword>
<dbReference type="Proteomes" id="UP000832011">
    <property type="component" value="Chromosome"/>
</dbReference>
<gene>
    <name evidence="1" type="ORF">LVJ82_12635</name>
</gene>
<name>A0ABY4DXR0_9NEIS</name>
<protein>
    <recommendedName>
        <fullName evidence="3">Transposase</fullName>
    </recommendedName>
</protein>
<sequence>MTIQLEEFLQTAKRRKKKQRLDAHKEDIIKLVVEDVTYMEIQRYLQLKGTKVSVPTIVNFIRRLKIELPNSIDS</sequence>
<reference evidence="1 2" key="1">
    <citation type="journal article" date="2022" name="Res Sq">
        <title>Evolution of multicellular longitudinally dividing oral cavity symbionts (Neisseriaceae).</title>
        <authorList>
            <person name="Nyongesa S."/>
            <person name="Weber P."/>
            <person name="Bernet E."/>
            <person name="Pullido F."/>
            <person name="Nieckarz M."/>
            <person name="Delaby M."/>
            <person name="Nieves C."/>
            <person name="Viehboeck T."/>
            <person name="Krause N."/>
            <person name="Rivera-Millot A."/>
            <person name="Nakamura A."/>
            <person name="Vischer N."/>
            <person name="VanNieuwenhze M."/>
            <person name="Brun Y."/>
            <person name="Cava F."/>
            <person name="Bulgheresi S."/>
            <person name="Veyrier F."/>
        </authorList>
    </citation>
    <scope>NUCLEOTIDE SEQUENCE [LARGE SCALE GENOMIC DNA]</scope>
    <source>
        <strain evidence="1 2">SN4</strain>
    </source>
</reference>
<proteinExistence type="predicted"/>
<evidence type="ECO:0000313" key="1">
    <source>
        <dbReference type="EMBL" id="UOO88316.1"/>
    </source>
</evidence>
<evidence type="ECO:0008006" key="3">
    <source>
        <dbReference type="Google" id="ProtNLM"/>
    </source>
</evidence>
<accession>A0ABY4DXR0</accession>
<dbReference type="EMBL" id="CP091511">
    <property type="protein sequence ID" value="UOO88316.1"/>
    <property type="molecule type" value="Genomic_DNA"/>
</dbReference>
<dbReference type="RefSeq" id="WP_058357999.1">
    <property type="nucleotide sequence ID" value="NZ_CABKVG010000010.1"/>
</dbReference>